<organism evidence="4">
    <name type="scientific">Schistocephalus solidus</name>
    <name type="common">Tapeworm</name>
    <dbReference type="NCBI Taxonomy" id="70667"/>
    <lineage>
        <taxon>Eukaryota</taxon>
        <taxon>Metazoa</taxon>
        <taxon>Spiralia</taxon>
        <taxon>Lophotrochozoa</taxon>
        <taxon>Platyhelminthes</taxon>
        <taxon>Cestoda</taxon>
        <taxon>Eucestoda</taxon>
        <taxon>Diphyllobothriidea</taxon>
        <taxon>Diphyllobothriidae</taxon>
        <taxon>Schistocephalus</taxon>
    </lineage>
</organism>
<dbReference type="PANTHER" id="PTHR11388">
    <property type="entry name" value="ORGANIC ANION TRANSPORTER"/>
    <property type="match status" value="1"/>
</dbReference>
<evidence type="ECO:0000313" key="4">
    <source>
        <dbReference type="EMBL" id="JAP59567.1"/>
    </source>
</evidence>
<dbReference type="InterPro" id="IPR036259">
    <property type="entry name" value="MFS_trans_sf"/>
</dbReference>
<feature type="transmembrane region" description="Helical" evidence="3">
    <location>
        <begin position="650"/>
        <end position="675"/>
    </location>
</feature>
<dbReference type="GO" id="GO:0043252">
    <property type="term" value="P:sodium-independent organic anion transport"/>
    <property type="evidence" value="ECO:0007669"/>
    <property type="project" value="TreeGrafter"/>
</dbReference>
<feature type="transmembrane region" description="Helical" evidence="3">
    <location>
        <begin position="217"/>
        <end position="238"/>
    </location>
</feature>
<feature type="transmembrane region" description="Helical" evidence="3">
    <location>
        <begin position="458"/>
        <end position="480"/>
    </location>
</feature>
<evidence type="ECO:0000256" key="2">
    <source>
        <dbReference type="SAM" id="MobiDB-lite"/>
    </source>
</evidence>
<feature type="region of interest" description="Disordered" evidence="2">
    <location>
        <begin position="561"/>
        <end position="581"/>
    </location>
</feature>
<dbReference type="CDD" id="cd17336">
    <property type="entry name" value="MFS_SLCO_OATP"/>
    <property type="match status" value="1"/>
</dbReference>
<dbReference type="NCBIfam" id="TIGR00805">
    <property type="entry name" value="oat"/>
    <property type="match status" value="1"/>
</dbReference>
<feature type="compositionally biased region" description="Polar residues" evidence="2">
    <location>
        <begin position="186"/>
        <end position="195"/>
    </location>
</feature>
<dbReference type="Pfam" id="PF03137">
    <property type="entry name" value="OATP"/>
    <property type="match status" value="1"/>
</dbReference>
<sequence>MQFPHNVSNPPSSPIGQSKSYGASRRVSSNASLIDWDKNVVDFVYSCLHPDPRKFSFSQSYEPYFRREHRRIVSATTTRPPVFPESFNCNYFTSRPETGVLGHKRGPGSHLSKIGRFRGHKRNISDPTSGRQYLRYSFTADTRISNAPPALSPASLPQVEDGNLATHKTPADITEPMYPAKGNAGDATQDSSRRSTPFLDSSSACLCPSLQFCANPIVLLSALCAMVFVQSMVISGYLSSIITTLERRFDLTSRQVGYLYSSLEVTAVISTAGFSFLDGRKHNRPRIIGIFGFILGLGFALFALPHWLSGAYRPTEDPSEVEKSALCDHRLNVSDLPVGGSLPSAFSSQRLCAESEITLKFGDNSISTDYTVALPLFCLAMSLVGLGTSPLHVLAPTFLWDNLSERQYPLYSGLFYSAAALGPACGFIAGAAFLQVYVDHPTRPPYSLTTYSPAWLGAWWMGMLVFGGLAFITSSPAVAFPRRLPVQPSTPPLDLSTDTTVASTSVSETEKLPSNAYCMPMEVPEICFPAAIPESGTLSPCTDMPSVDDSLSSDSRLHRRQSSRLSSKLNGFHQPSTAEKKSLSNKERKSFILLWALFSQLRGLTAIFWRVVTNPIWLGATITTVTEQTIVSAFLTFAAKYIQALFRVPAHIASIHTGAAVVPSAVLGVLTGALLMRHYRPNIPTTLLAVLASMVATLTTSLVLMVALSCPSNLMAGVTATYGGERWQSTSLFGSAPPANLSAPCNLVCATSGTGSQPVRGLFSCPHSADYNPVCWQRQQSPPRIAVRQPPSAPSQMTFFNPCLAGCSRWHSTINSDGQTVEIYSGCNCVSNVSLTPQGSNQALLADAGGSVTKGPCRPECKHYTAFLIVIFLHIFLTGINQNPSNVITLSCVPPEDGTVALGLQVFFTRIFAYIPAPIIFGMLLDNVCQVRATPRDSNICQSSGAKNLKLSSLVAIKGACLEYNVHTLPYAWVGGVVFFKLISIISVYCTWRVAKRFKPPKPLDATSDSPMRPLQTSNVQMVTRVDGDTAVVS</sequence>
<proteinExistence type="predicted"/>
<feature type="region of interest" description="Disordered" evidence="2">
    <location>
        <begin position="170"/>
        <end position="195"/>
    </location>
</feature>
<evidence type="ECO:0000256" key="1">
    <source>
        <dbReference type="ARBA" id="ARBA00023157"/>
    </source>
</evidence>
<keyword evidence="3" id="KW-1133">Transmembrane helix</keyword>
<keyword evidence="1" id="KW-1015">Disulfide bond</keyword>
<gene>
    <name evidence="4" type="ORF">TR156718</name>
</gene>
<evidence type="ECO:0008006" key="5">
    <source>
        <dbReference type="Google" id="ProtNLM"/>
    </source>
</evidence>
<reference evidence="4" key="1">
    <citation type="submission" date="2016-01" db="EMBL/GenBank/DDBJ databases">
        <title>Reference transcriptome for the parasite Schistocephalus solidus: insights into the molecular evolution of parasitism.</title>
        <authorList>
            <person name="Hebert F.O."/>
            <person name="Grambauer S."/>
            <person name="Barber I."/>
            <person name="Landry C.R."/>
            <person name="Aubin-Horth N."/>
        </authorList>
    </citation>
    <scope>NUCLEOTIDE SEQUENCE</scope>
</reference>
<protein>
    <recommendedName>
        <fullName evidence="5">Solute carrier organic anion transporter family member 5A1</fullName>
    </recommendedName>
</protein>
<dbReference type="SUPFAM" id="SSF103473">
    <property type="entry name" value="MFS general substrate transporter"/>
    <property type="match status" value="3"/>
</dbReference>
<feature type="region of interest" description="Disordered" evidence="2">
    <location>
        <begin position="1"/>
        <end position="22"/>
    </location>
</feature>
<feature type="transmembrane region" description="Helical" evidence="3">
    <location>
        <begin position="289"/>
        <end position="308"/>
    </location>
</feature>
<dbReference type="EMBL" id="GEEE01003658">
    <property type="protein sequence ID" value="JAP59567.1"/>
    <property type="molecule type" value="Transcribed_RNA"/>
</dbReference>
<feature type="transmembrane region" description="Helical" evidence="3">
    <location>
        <begin position="615"/>
        <end position="638"/>
    </location>
</feature>
<feature type="transmembrane region" description="Helical" evidence="3">
    <location>
        <begin position="971"/>
        <end position="992"/>
    </location>
</feature>
<feature type="transmembrane region" description="Helical" evidence="3">
    <location>
        <begin position="372"/>
        <end position="394"/>
    </location>
</feature>
<dbReference type="Gene3D" id="1.20.1250.20">
    <property type="entry name" value="MFS general substrate transporter like domains"/>
    <property type="match status" value="1"/>
</dbReference>
<feature type="transmembrane region" description="Helical" evidence="3">
    <location>
        <begin position="590"/>
        <end position="609"/>
    </location>
</feature>
<dbReference type="InterPro" id="IPR004156">
    <property type="entry name" value="OATP"/>
</dbReference>
<dbReference type="GO" id="GO:0015347">
    <property type="term" value="F:sodium-independent organic anion transmembrane transporter activity"/>
    <property type="evidence" value="ECO:0007669"/>
    <property type="project" value="TreeGrafter"/>
</dbReference>
<keyword evidence="3" id="KW-0472">Membrane</keyword>
<name>A0A0V0J2R8_SCHSO</name>
<dbReference type="GO" id="GO:0016323">
    <property type="term" value="C:basolateral plasma membrane"/>
    <property type="evidence" value="ECO:0007669"/>
    <property type="project" value="TreeGrafter"/>
</dbReference>
<dbReference type="PANTHER" id="PTHR11388:SF142">
    <property type="entry name" value="SOLUTE CARRIER ORGANIC ANION TRANSPORTER FAMILY MEMBER 5A1"/>
    <property type="match status" value="1"/>
</dbReference>
<feature type="transmembrane region" description="Helical" evidence="3">
    <location>
        <begin position="687"/>
        <end position="708"/>
    </location>
</feature>
<evidence type="ECO:0000256" key="3">
    <source>
        <dbReference type="SAM" id="Phobius"/>
    </source>
</evidence>
<dbReference type="AlphaFoldDB" id="A0A0V0J2R8"/>
<keyword evidence="3" id="KW-0812">Transmembrane</keyword>
<feature type="transmembrane region" description="Helical" evidence="3">
    <location>
        <begin position="414"/>
        <end position="438"/>
    </location>
</feature>
<accession>A0A0V0J2R8</accession>
<feature type="transmembrane region" description="Helical" evidence="3">
    <location>
        <begin position="864"/>
        <end position="881"/>
    </location>
</feature>